<dbReference type="Pfam" id="PF01687">
    <property type="entry name" value="Flavokinase"/>
    <property type="match status" value="1"/>
</dbReference>
<dbReference type="UniPathway" id="UPA00276">
    <property type="reaction ID" value="UER00406"/>
</dbReference>
<keyword evidence="6 15" id="KW-0808">Transferase</keyword>
<evidence type="ECO:0000256" key="4">
    <source>
        <dbReference type="ARBA" id="ARBA00022630"/>
    </source>
</evidence>
<dbReference type="CDD" id="cd02064">
    <property type="entry name" value="FAD_synthetase_N"/>
    <property type="match status" value="1"/>
</dbReference>
<keyword evidence="8 15" id="KW-0547">Nucleotide-binding</keyword>
<dbReference type="SUPFAM" id="SSF52374">
    <property type="entry name" value="Nucleotidylyl transferase"/>
    <property type="match status" value="1"/>
</dbReference>
<dbReference type="UniPathway" id="UPA00277">
    <property type="reaction ID" value="UER00407"/>
</dbReference>
<evidence type="ECO:0000313" key="17">
    <source>
        <dbReference type="EMBL" id="SUJ01333.1"/>
    </source>
</evidence>
<dbReference type="FunFam" id="2.40.30.30:FF:000003">
    <property type="entry name" value="Riboflavin biosynthesis protein"/>
    <property type="match status" value="1"/>
</dbReference>
<evidence type="ECO:0000256" key="15">
    <source>
        <dbReference type="PIRNR" id="PIRNR004491"/>
    </source>
</evidence>
<evidence type="ECO:0000256" key="12">
    <source>
        <dbReference type="ARBA" id="ARBA00023268"/>
    </source>
</evidence>
<gene>
    <name evidence="17" type="primary">ribF_2</name>
    <name evidence="17" type="ORF">NCTC4822_01091</name>
</gene>
<keyword evidence="12" id="KW-0511">Multifunctional enzyme</keyword>
<dbReference type="GO" id="GO:0009231">
    <property type="term" value="P:riboflavin biosynthetic process"/>
    <property type="evidence" value="ECO:0007669"/>
    <property type="project" value="InterPro"/>
</dbReference>
<dbReference type="GO" id="GO:0003919">
    <property type="term" value="F:FMN adenylyltransferase activity"/>
    <property type="evidence" value="ECO:0007669"/>
    <property type="project" value="UniProtKB-UniRule"/>
</dbReference>
<evidence type="ECO:0000256" key="14">
    <source>
        <dbReference type="ARBA" id="ARBA00049494"/>
    </source>
</evidence>
<dbReference type="Gene3D" id="3.40.50.620">
    <property type="entry name" value="HUPs"/>
    <property type="match status" value="1"/>
</dbReference>
<keyword evidence="10 15" id="KW-0274">FAD</keyword>
<dbReference type="Proteomes" id="UP000254519">
    <property type="component" value="Unassembled WGS sequence"/>
</dbReference>
<dbReference type="EC" id="2.7.1.26" evidence="15"/>
<keyword evidence="7 15" id="KW-0548">Nucleotidyltransferase</keyword>
<proteinExistence type="inferred from homology"/>
<dbReference type="Gene3D" id="2.40.30.30">
    <property type="entry name" value="Riboflavin kinase-like"/>
    <property type="match status" value="1"/>
</dbReference>
<evidence type="ECO:0000256" key="13">
    <source>
        <dbReference type="ARBA" id="ARBA00047880"/>
    </source>
</evidence>
<protein>
    <recommendedName>
        <fullName evidence="15">Riboflavin biosynthesis protein</fullName>
    </recommendedName>
    <domain>
        <recommendedName>
            <fullName evidence="15">Riboflavin kinase</fullName>
            <ecNumber evidence="15">2.7.1.26</ecNumber>
        </recommendedName>
        <alternativeName>
            <fullName evidence="15">Flavokinase</fullName>
        </alternativeName>
    </domain>
    <domain>
        <recommendedName>
            <fullName evidence="15">FMN adenylyltransferase</fullName>
            <ecNumber evidence="15">2.7.7.2</ecNumber>
        </recommendedName>
        <alternativeName>
            <fullName evidence="15">FAD pyrophosphorylase</fullName>
        </alternativeName>
        <alternativeName>
            <fullName evidence="15">FAD synthase</fullName>
        </alternativeName>
    </domain>
</protein>
<dbReference type="SUPFAM" id="SSF82114">
    <property type="entry name" value="Riboflavin kinase-like"/>
    <property type="match status" value="1"/>
</dbReference>
<reference evidence="17 18" key="1">
    <citation type="submission" date="2018-06" db="EMBL/GenBank/DDBJ databases">
        <authorList>
            <consortium name="Pathogen Informatics"/>
            <person name="Doyle S."/>
        </authorList>
    </citation>
    <scope>NUCLEOTIDE SEQUENCE [LARGE SCALE GENOMIC DNA]</scope>
    <source>
        <strain evidence="18">ATCC 11859 / DSM 33 / NCIB 8841 / NCTC 4822</strain>
    </source>
</reference>
<name>A0A380BI34_SPOPA</name>
<accession>A0A380BI34</accession>
<comment type="function">
    <text evidence="1">Catalyzes the phosphorylation of riboflavin to FMN followed by the adenylation of FMN to FAD.</text>
</comment>
<dbReference type="NCBIfam" id="NF004162">
    <property type="entry name" value="PRK05627.1-5"/>
    <property type="match status" value="1"/>
</dbReference>
<keyword evidence="5 15" id="KW-0288">FMN</keyword>
<dbReference type="EMBL" id="UGYZ01000002">
    <property type="protein sequence ID" value="SUJ01333.1"/>
    <property type="molecule type" value="Genomic_DNA"/>
</dbReference>
<dbReference type="NCBIfam" id="TIGR00083">
    <property type="entry name" value="ribF"/>
    <property type="match status" value="1"/>
</dbReference>
<comment type="catalytic activity">
    <reaction evidence="14 15">
        <text>FMN + ATP + H(+) = FAD + diphosphate</text>
        <dbReference type="Rhea" id="RHEA:17237"/>
        <dbReference type="ChEBI" id="CHEBI:15378"/>
        <dbReference type="ChEBI" id="CHEBI:30616"/>
        <dbReference type="ChEBI" id="CHEBI:33019"/>
        <dbReference type="ChEBI" id="CHEBI:57692"/>
        <dbReference type="ChEBI" id="CHEBI:58210"/>
        <dbReference type="EC" id="2.7.7.2"/>
    </reaction>
</comment>
<dbReference type="InterPro" id="IPR014729">
    <property type="entry name" value="Rossmann-like_a/b/a_fold"/>
</dbReference>
<organism evidence="17 18">
    <name type="scientific">Sporosarcina pasteurii</name>
    <name type="common">Bacillus pasteurii</name>
    <dbReference type="NCBI Taxonomy" id="1474"/>
    <lineage>
        <taxon>Bacteria</taxon>
        <taxon>Bacillati</taxon>
        <taxon>Bacillota</taxon>
        <taxon>Bacilli</taxon>
        <taxon>Bacillales</taxon>
        <taxon>Caryophanaceae</taxon>
        <taxon>Sporosarcina</taxon>
    </lineage>
</organism>
<comment type="pathway">
    <text evidence="2 15">Cofactor biosynthesis; FAD biosynthesis; FAD from FMN: step 1/1.</text>
</comment>
<evidence type="ECO:0000256" key="8">
    <source>
        <dbReference type="ARBA" id="ARBA00022741"/>
    </source>
</evidence>
<dbReference type="NCBIfam" id="NF004160">
    <property type="entry name" value="PRK05627.1-3"/>
    <property type="match status" value="1"/>
</dbReference>
<dbReference type="EC" id="2.7.7.2" evidence="15"/>
<evidence type="ECO:0000256" key="7">
    <source>
        <dbReference type="ARBA" id="ARBA00022695"/>
    </source>
</evidence>
<evidence type="ECO:0000256" key="9">
    <source>
        <dbReference type="ARBA" id="ARBA00022777"/>
    </source>
</evidence>
<evidence type="ECO:0000256" key="3">
    <source>
        <dbReference type="ARBA" id="ARBA00005201"/>
    </source>
</evidence>
<feature type="domain" description="Riboflavin kinase" evidence="16">
    <location>
        <begin position="185"/>
        <end position="311"/>
    </location>
</feature>
<keyword evidence="4 15" id="KW-0285">Flavoprotein</keyword>
<dbReference type="PANTHER" id="PTHR22749:SF6">
    <property type="entry name" value="RIBOFLAVIN KINASE"/>
    <property type="match status" value="1"/>
</dbReference>
<dbReference type="Pfam" id="PF06574">
    <property type="entry name" value="FAD_syn"/>
    <property type="match status" value="1"/>
</dbReference>
<comment type="pathway">
    <text evidence="3 15">Cofactor biosynthesis; FMN biosynthesis; FMN from riboflavin (ATP route): step 1/1.</text>
</comment>
<evidence type="ECO:0000256" key="2">
    <source>
        <dbReference type="ARBA" id="ARBA00004726"/>
    </source>
</evidence>
<evidence type="ECO:0000256" key="10">
    <source>
        <dbReference type="ARBA" id="ARBA00022827"/>
    </source>
</evidence>
<evidence type="ECO:0000256" key="11">
    <source>
        <dbReference type="ARBA" id="ARBA00022840"/>
    </source>
</evidence>
<evidence type="ECO:0000256" key="6">
    <source>
        <dbReference type="ARBA" id="ARBA00022679"/>
    </source>
</evidence>
<evidence type="ECO:0000256" key="5">
    <source>
        <dbReference type="ARBA" id="ARBA00022643"/>
    </source>
</evidence>
<keyword evidence="9 15" id="KW-0418">Kinase</keyword>
<dbReference type="GO" id="GO:0009398">
    <property type="term" value="P:FMN biosynthetic process"/>
    <property type="evidence" value="ECO:0007669"/>
    <property type="project" value="UniProtKB-UniRule"/>
</dbReference>
<keyword evidence="11 15" id="KW-0067">ATP-binding</keyword>
<dbReference type="OrthoDB" id="9803667at2"/>
<dbReference type="PANTHER" id="PTHR22749">
    <property type="entry name" value="RIBOFLAVIN KINASE/FMN ADENYLYLTRANSFERASE"/>
    <property type="match status" value="1"/>
</dbReference>
<dbReference type="SMART" id="SM00904">
    <property type="entry name" value="Flavokinase"/>
    <property type="match status" value="1"/>
</dbReference>
<dbReference type="GO" id="GO:0006747">
    <property type="term" value="P:FAD biosynthetic process"/>
    <property type="evidence" value="ECO:0007669"/>
    <property type="project" value="UniProtKB-UniRule"/>
</dbReference>
<dbReference type="InterPro" id="IPR023465">
    <property type="entry name" value="Riboflavin_kinase_dom_sf"/>
</dbReference>
<comment type="catalytic activity">
    <reaction evidence="13 15">
        <text>riboflavin + ATP = FMN + ADP + H(+)</text>
        <dbReference type="Rhea" id="RHEA:14357"/>
        <dbReference type="ChEBI" id="CHEBI:15378"/>
        <dbReference type="ChEBI" id="CHEBI:30616"/>
        <dbReference type="ChEBI" id="CHEBI:57986"/>
        <dbReference type="ChEBI" id="CHEBI:58210"/>
        <dbReference type="ChEBI" id="CHEBI:456216"/>
        <dbReference type="EC" id="2.7.1.26"/>
    </reaction>
</comment>
<keyword evidence="18" id="KW-1185">Reference proteome</keyword>
<dbReference type="RefSeq" id="WP_115360497.1">
    <property type="nucleotide sequence ID" value="NZ_CP038012.1"/>
</dbReference>
<evidence type="ECO:0000313" key="18">
    <source>
        <dbReference type="Proteomes" id="UP000254519"/>
    </source>
</evidence>
<evidence type="ECO:0000259" key="16">
    <source>
        <dbReference type="SMART" id="SM00904"/>
    </source>
</evidence>
<evidence type="ECO:0000256" key="1">
    <source>
        <dbReference type="ARBA" id="ARBA00002121"/>
    </source>
</evidence>
<dbReference type="InterPro" id="IPR002606">
    <property type="entry name" value="Riboflavin_kinase_bac"/>
</dbReference>
<sequence>MEIYELNYPNRVSIDQEGQYSLAIGFFDGLHKGHQTVIQKAIDKAKELEIQSAVMTFNPHPSHVLGDGKNKVGYITPFEEKVTVLQSLGVDVVFVVKFDKALASLSPEQFVDVFIKKLGVKHVTAGFDYSFGAKGAGTMNDMERLSNDMYGTTIVGKVIDQEDKVSSTRIRILLSEGKVEEAAILLGRNFRTIGTVVDGDKNGRKLGFPTANILPPEDSILPLNGVYAVQIIIDGKKYDGVCNVGVKPTFEKGQQQATVEVHILDFDEDIYGKTVAVEWIYFIRPEKKFDSFNALIEQISKDKERAKELLLER</sequence>
<dbReference type="GO" id="GO:0008531">
    <property type="term" value="F:riboflavin kinase activity"/>
    <property type="evidence" value="ECO:0007669"/>
    <property type="project" value="UniProtKB-UniRule"/>
</dbReference>
<dbReference type="InterPro" id="IPR023468">
    <property type="entry name" value="Riboflavin_kinase"/>
</dbReference>
<dbReference type="AlphaFoldDB" id="A0A380BI34"/>
<dbReference type="InterPro" id="IPR015864">
    <property type="entry name" value="FAD_synthase"/>
</dbReference>
<comment type="similarity">
    <text evidence="15">Belongs to the ribF family.</text>
</comment>
<dbReference type="PIRSF" id="PIRSF004491">
    <property type="entry name" value="FAD_Synth"/>
    <property type="match status" value="1"/>
</dbReference>
<dbReference type="InterPro" id="IPR015865">
    <property type="entry name" value="Riboflavin_kinase_bac/euk"/>
</dbReference>
<dbReference type="FunFam" id="3.40.50.620:FF:000021">
    <property type="entry name" value="Riboflavin biosynthesis protein"/>
    <property type="match status" value="1"/>
</dbReference>
<dbReference type="GO" id="GO:0005524">
    <property type="term" value="F:ATP binding"/>
    <property type="evidence" value="ECO:0007669"/>
    <property type="project" value="UniProtKB-UniRule"/>
</dbReference>